<dbReference type="EMBL" id="BMWC01000009">
    <property type="protein sequence ID" value="GGX18104.1"/>
    <property type="molecule type" value="Genomic_DNA"/>
</dbReference>
<gene>
    <name evidence="2" type="ORF">GCM10010383_55080</name>
</gene>
<protein>
    <recommendedName>
        <fullName evidence="4">Lipoprotein</fullName>
    </recommendedName>
</protein>
<keyword evidence="3" id="KW-1185">Reference proteome</keyword>
<evidence type="ECO:0000256" key="1">
    <source>
        <dbReference type="SAM" id="MobiDB-lite"/>
    </source>
</evidence>
<dbReference type="Proteomes" id="UP000617743">
    <property type="component" value="Unassembled WGS sequence"/>
</dbReference>
<comment type="caution">
    <text evidence="2">The sequence shown here is derived from an EMBL/GenBank/DDBJ whole genome shotgun (WGS) entry which is preliminary data.</text>
</comment>
<name>A0ABQ2XHN1_9ACTN</name>
<proteinExistence type="predicted"/>
<accession>A0ABQ2XHN1</accession>
<sequence>MAPEKPSVSPSDEETPGPVSTAVCLGERPYNPDSAPYAGKGPHPMTIIHYDSGPATLELQYVTLPDGWDPEVDFDWSDEEEDHNKVQLVVCDDAVATGGVIGTCEFDYPGMSGSMDVVQADHTFVVREARTGREVADFRMQGTAGAEESCPSSAMDSGNTQIAQAVNDDAVAAKLRSLYEGPARKS</sequence>
<organism evidence="2 3">
    <name type="scientific">Streptomyces lomondensis</name>
    <dbReference type="NCBI Taxonomy" id="68229"/>
    <lineage>
        <taxon>Bacteria</taxon>
        <taxon>Bacillati</taxon>
        <taxon>Actinomycetota</taxon>
        <taxon>Actinomycetes</taxon>
        <taxon>Kitasatosporales</taxon>
        <taxon>Streptomycetaceae</taxon>
        <taxon>Streptomyces</taxon>
    </lineage>
</organism>
<feature type="region of interest" description="Disordered" evidence="1">
    <location>
        <begin position="1"/>
        <end position="38"/>
    </location>
</feature>
<evidence type="ECO:0000313" key="3">
    <source>
        <dbReference type="Proteomes" id="UP000617743"/>
    </source>
</evidence>
<reference evidence="3" key="1">
    <citation type="journal article" date="2019" name="Int. J. Syst. Evol. Microbiol.">
        <title>The Global Catalogue of Microorganisms (GCM) 10K type strain sequencing project: providing services to taxonomists for standard genome sequencing and annotation.</title>
        <authorList>
            <consortium name="The Broad Institute Genomics Platform"/>
            <consortium name="The Broad Institute Genome Sequencing Center for Infectious Disease"/>
            <person name="Wu L."/>
            <person name="Ma J."/>
        </authorList>
    </citation>
    <scope>NUCLEOTIDE SEQUENCE [LARGE SCALE GENOMIC DNA]</scope>
    <source>
        <strain evidence="3">JCM 4866</strain>
    </source>
</reference>
<evidence type="ECO:0008006" key="4">
    <source>
        <dbReference type="Google" id="ProtNLM"/>
    </source>
</evidence>
<evidence type="ECO:0000313" key="2">
    <source>
        <dbReference type="EMBL" id="GGX18104.1"/>
    </source>
</evidence>